<evidence type="ECO:0000313" key="1">
    <source>
        <dbReference type="Proteomes" id="UP000829999"/>
    </source>
</evidence>
<organism evidence="1 2">
    <name type="scientific">Spodoptera frugiperda</name>
    <name type="common">Fall armyworm</name>
    <dbReference type="NCBI Taxonomy" id="7108"/>
    <lineage>
        <taxon>Eukaryota</taxon>
        <taxon>Metazoa</taxon>
        <taxon>Ecdysozoa</taxon>
        <taxon>Arthropoda</taxon>
        <taxon>Hexapoda</taxon>
        <taxon>Insecta</taxon>
        <taxon>Pterygota</taxon>
        <taxon>Neoptera</taxon>
        <taxon>Endopterygota</taxon>
        <taxon>Lepidoptera</taxon>
        <taxon>Glossata</taxon>
        <taxon>Ditrysia</taxon>
        <taxon>Noctuoidea</taxon>
        <taxon>Noctuidae</taxon>
        <taxon>Amphipyrinae</taxon>
        <taxon>Spodoptera</taxon>
    </lineage>
</organism>
<dbReference type="PANTHER" id="PTHR33939">
    <property type="entry name" value="PROTEIN CBG22215"/>
    <property type="match status" value="1"/>
</dbReference>
<evidence type="ECO:0000313" key="2">
    <source>
        <dbReference type="RefSeq" id="XP_050555597.1"/>
    </source>
</evidence>
<protein>
    <submittedName>
        <fullName evidence="2">Uncharacterized protein LOC126911614</fullName>
    </submittedName>
</protein>
<keyword evidence="1" id="KW-1185">Reference proteome</keyword>
<dbReference type="GeneID" id="126911614"/>
<dbReference type="Proteomes" id="UP000829999">
    <property type="component" value="Chromosome 16"/>
</dbReference>
<dbReference type="OrthoDB" id="2266637at2759"/>
<accession>A0A9R0DY23</accession>
<proteinExistence type="predicted"/>
<name>A0A9R0DY23_SPOFR</name>
<dbReference type="AlphaFoldDB" id="A0A9R0DY23"/>
<reference evidence="2" key="1">
    <citation type="submission" date="2025-08" db="UniProtKB">
        <authorList>
            <consortium name="RefSeq"/>
        </authorList>
    </citation>
    <scope>IDENTIFICATION</scope>
    <source>
        <tissue evidence="2">Whole larval tissue</tissue>
    </source>
</reference>
<sequence>MADNPTPGSSKHTSNKQEIIPRSAPEKLRIIRRLAKQIRHKPKKFTFTKNTIYEVTGLHPENLRQLYLFDSDLIEPISLDRSIVYKTWAENCIKFKLLTTEQLFWALNAKNIPVYMDIGDFRKWLYKNDFMWIPGFGGDLVVIECTEARFERYLYLQNMARYRAENKQIFFIDHATFNSKGRLVTLKESNAVLKNDERLETYQRILFAVSEAGSDCLQYVEGFTEKVFLDWINQVFLIAVGRPSVVVLSYDKHHSEEIIKVPTSESTKRDLCKWLDYFNVPYDAEMTKLTLHELIQKYTDLTEKMYAVDAVLKANGHTVLRIPNCIRKLTPATYYSDMVDLNMKVNFVNETSLDKEVVIENIGNIFETCSPHEAWAAIIKEEQSILAMDSSVDEFINEIKGARIKSILTPERIANIDSPSDDSDSE</sequence>
<dbReference type="PANTHER" id="PTHR33939:SF1">
    <property type="entry name" value="DUF4371 DOMAIN-CONTAINING PROTEIN"/>
    <property type="match status" value="1"/>
</dbReference>
<gene>
    <name evidence="2" type="primary">LOC126911614</name>
</gene>
<dbReference type="RefSeq" id="XP_050555597.1">
    <property type="nucleotide sequence ID" value="XM_050699640.1"/>
</dbReference>